<evidence type="ECO:0008006" key="4">
    <source>
        <dbReference type="Google" id="ProtNLM"/>
    </source>
</evidence>
<keyword evidence="3" id="KW-1185">Reference proteome</keyword>
<proteinExistence type="predicted"/>
<feature type="transmembrane region" description="Helical" evidence="1">
    <location>
        <begin position="184"/>
        <end position="206"/>
    </location>
</feature>
<keyword evidence="1" id="KW-1133">Transmembrane helix</keyword>
<protein>
    <recommendedName>
        <fullName evidence="4">ZIP family metal transporter</fullName>
    </recommendedName>
</protein>
<dbReference type="Proteomes" id="UP000253273">
    <property type="component" value="Chromosome"/>
</dbReference>
<reference evidence="2 3" key="1">
    <citation type="submission" date="2018-07" db="EMBL/GenBank/DDBJ databases">
        <title>Genome sequences of Haloplanus sp. CBA1113.</title>
        <authorList>
            <person name="Kim Y.B."/>
            <person name="Roh S.W."/>
        </authorList>
    </citation>
    <scope>NUCLEOTIDE SEQUENCE [LARGE SCALE GENOMIC DNA]</scope>
    <source>
        <strain evidence="2 3">CBA1113</strain>
    </source>
</reference>
<dbReference type="RefSeq" id="WP_114585904.1">
    <property type="nucleotide sequence ID" value="NZ_CP031150.1"/>
</dbReference>
<sequence>MLDDSLDRRDQPLPTRPVVALFGTALLSTPAAAHGTAATAAGLAFPAVVAASVGASLFGGGVVLAAVDRLPRSRGAVPPLFLFLGGLSVALALDGAPVGAGLGVAAGVGVVALARGHALTDCGACADATLGAVTLHRGLEGVVLATVYAADAALGLLGAVVLAVHAAAETAAVGSLYAGARRRALAAVCLLQAGFVGGVAVGWVAVDAVSPAAEAGLLALVGGVLLAVGVREGYTRYADRRSIHAA</sequence>
<evidence type="ECO:0000256" key="1">
    <source>
        <dbReference type="SAM" id="Phobius"/>
    </source>
</evidence>
<feature type="transmembrane region" description="Helical" evidence="1">
    <location>
        <begin position="79"/>
        <end position="100"/>
    </location>
</feature>
<dbReference type="OrthoDB" id="308491at2157"/>
<dbReference type="EMBL" id="CP031150">
    <property type="protein sequence ID" value="AXG06770.1"/>
    <property type="molecule type" value="Genomic_DNA"/>
</dbReference>
<gene>
    <name evidence="2" type="ORF">DU500_10200</name>
</gene>
<feature type="transmembrane region" description="Helical" evidence="1">
    <location>
        <begin position="142"/>
        <end position="164"/>
    </location>
</feature>
<accession>A0A345E3J8</accession>
<organism evidence="2 3">
    <name type="scientific">Haloplanus rubicundus</name>
    <dbReference type="NCBI Taxonomy" id="1547898"/>
    <lineage>
        <taxon>Archaea</taxon>
        <taxon>Methanobacteriati</taxon>
        <taxon>Methanobacteriota</taxon>
        <taxon>Stenosarchaea group</taxon>
        <taxon>Halobacteria</taxon>
        <taxon>Halobacteriales</taxon>
        <taxon>Haloferacaceae</taxon>
        <taxon>Haloplanus</taxon>
    </lineage>
</organism>
<keyword evidence="1" id="KW-0472">Membrane</keyword>
<dbReference type="GeneID" id="37283759"/>
<name>A0A345E3J8_9EURY</name>
<feature type="transmembrane region" description="Helical" evidence="1">
    <location>
        <begin position="43"/>
        <end position="67"/>
    </location>
</feature>
<evidence type="ECO:0000313" key="3">
    <source>
        <dbReference type="Proteomes" id="UP000253273"/>
    </source>
</evidence>
<feature type="transmembrane region" description="Helical" evidence="1">
    <location>
        <begin position="212"/>
        <end position="230"/>
    </location>
</feature>
<dbReference type="AlphaFoldDB" id="A0A345E3J8"/>
<evidence type="ECO:0000313" key="2">
    <source>
        <dbReference type="EMBL" id="AXG06770.1"/>
    </source>
</evidence>
<keyword evidence="1" id="KW-0812">Transmembrane</keyword>
<dbReference type="KEGG" id="haj:DU500_10200"/>